<reference evidence="1 2" key="1">
    <citation type="journal article" date="2016" name="PLoS Pathog.">
        <title>Biosynthesis of antibiotic leucinostatins in bio-control fungus Purpureocillium lilacinum and their inhibition on phytophthora revealed by genome mining.</title>
        <authorList>
            <person name="Wang G."/>
            <person name="Liu Z."/>
            <person name="Lin R."/>
            <person name="Li E."/>
            <person name="Mao Z."/>
            <person name="Ling J."/>
            <person name="Yang Y."/>
            <person name="Yin W.B."/>
            <person name="Xie B."/>
        </authorList>
    </citation>
    <scope>NUCLEOTIDE SEQUENCE [LARGE SCALE GENOMIC DNA]</scope>
    <source>
        <strain evidence="1">170</strain>
    </source>
</reference>
<dbReference type="GeneID" id="33936577"/>
<sequence length="170" mass="19195">MRIFWILRLVTEYRGHGPRRIVTNDQARPTGEGLGTIVWKDQLPLLEQSEVASGPWGLEAISSSPALDVDVECQVFKFHGPSEPKSLTVRPSVDKTRRRQPCRLTAQNDTCQFIQSSWSLLRFPGRNGIQPRRPVRAKIASYRAIFNSPRPARAMDGRLQKMGSVSCHKS</sequence>
<dbReference type="Proteomes" id="UP000078397">
    <property type="component" value="Unassembled WGS sequence"/>
</dbReference>
<dbReference type="RefSeq" id="XP_022285629.1">
    <property type="nucleotide sequence ID" value="XM_022429333.1"/>
</dbReference>
<comment type="caution">
    <text evidence="1">The sequence shown here is derived from an EMBL/GenBank/DDBJ whole genome shotgun (WGS) entry which is preliminary data.</text>
</comment>
<accession>A0A219AQX0</accession>
<proteinExistence type="predicted"/>
<evidence type="ECO:0000313" key="2">
    <source>
        <dbReference type="Proteomes" id="UP000078397"/>
    </source>
</evidence>
<evidence type="ECO:0000313" key="1">
    <source>
        <dbReference type="EMBL" id="OWT43183.1"/>
    </source>
</evidence>
<protein>
    <submittedName>
        <fullName evidence="1">Uncharacterized protein</fullName>
    </submittedName>
</protein>
<dbReference type="AlphaFoldDB" id="A0A219AQX0"/>
<dbReference type="EMBL" id="LSBJ02000003">
    <property type="protein sequence ID" value="OWT43183.1"/>
    <property type="molecule type" value="Genomic_DNA"/>
</dbReference>
<dbReference type="KEGG" id="pchm:VFPPC_17641"/>
<name>A0A219AQX0_METCM</name>
<organism evidence="1 2">
    <name type="scientific">Pochonia chlamydosporia 170</name>
    <dbReference type="NCBI Taxonomy" id="1380566"/>
    <lineage>
        <taxon>Eukaryota</taxon>
        <taxon>Fungi</taxon>
        <taxon>Dikarya</taxon>
        <taxon>Ascomycota</taxon>
        <taxon>Pezizomycotina</taxon>
        <taxon>Sordariomycetes</taxon>
        <taxon>Hypocreomycetidae</taxon>
        <taxon>Hypocreales</taxon>
        <taxon>Clavicipitaceae</taxon>
        <taxon>Pochonia</taxon>
    </lineage>
</organism>
<keyword evidence="2" id="KW-1185">Reference proteome</keyword>
<gene>
    <name evidence="1" type="ORF">VFPPC_17641</name>
</gene>